<proteinExistence type="predicted"/>
<protein>
    <recommendedName>
        <fullName evidence="3">DUF6535 domain-containing protein</fullName>
    </recommendedName>
</protein>
<feature type="transmembrane region" description="Helical" evidence="2">
    <location>
        <begin position="260"/>
        <end position="286"/>
    </location>
</feature>
<evidence type="ECO:0000256" key="1">
    <source>
        <dbReference type="SAM" id="MobiDB-lite"/>
    </source>
</evidence>
<evidence type="ECO:0000259" key="3">
    <source>
        <dbReference type="Pfam" id="PF20153"/>
    </source>
</evidence>
<dbReference type="HOGENOM" id="CLU_597299_0_0_1"/>
<keyword evidence="2" id="KW-0812">Transmembrane</keyword>
<keyword evidence="2" id="KW-0472">Membrane</keyword>
<gene>
    <name evidence="4" type="ORF">PHACADRAFT_206370</name>
</gene>
<feature type="transmembrane region" description="Helical" evidence="2">
    <location>
        <begin position="170"/>
        <end position="192"/>
    </location>
</feature>
<dbReference type="InParanoid" id="K5W0W1"/>
<dbReference type="AlphaFoldDB" id="K5W0W1"/>
<dbReference type="GeneID" id="18912474"/>
<feature type="transmembrane region" description="Helical" evidence="2">
    <location>
        <begin position="298"/>
        <end position="324"/>
    </location>
</feature>
<evidence type="ECO:0000256" key="2">
    <source>
        <dbReference type="SAM" id="Phobius"/>
    </source>
</evidence>
<dbReference type="RefSeq" id="XP_007392814.1">
    <property type="nucleotide sequence ID" value="XM_007392752.1"/>
</dbReference>
<accession>K5W0W1</accession>
<feature type="region of interest" description="Disordered" evidence="1">
    <location>
        <begin position="430"/>
        <end position="458"/>
    </location>
</feature>
<keyword evidence="5" id="KW-1185">Reference proteome</keyword>
<feature type="transmembrane region" description="Helical" evidence="2">
    <location>
        <begin position="72"/>
        <end position="92"/>
    </location>
</feature>
<reference evidence="4 5" key="1">
    <citation type="journal article" date="2012" name="BMC Genomics">
        <title>Comparative genomics of the white-rot fungi, Phanerochaete carnosa and P. chrysosporium, to elucidate the genetic basis of the distinct wood types they colonize.</title>
        <authorList>
            <person name="Suzuki H."/>
            <person name="MacDonald J."/>
            <person name="Syed K."/>
            <person name="Salamov A."/>
            <person name="Hori C."/>
            <person name="Aerts A."/>
            <person name="Henrissat B."/>
            <person name="Wiebenga A."/>
            <person name="vanKuyk P.A."/>
            <person name="Barry K."/>
            <person name="Lindquist E."/>
            <person name="LaButti K."/>
            <person name="Lapidus A."/>
            <person name="Lucas S."/>
            <person name="Coutinho P."/>
            <person name="Gong Y."/>
            <person name="Samejima M."/>
            <person name="Mahadevan R."/>
            <person name="Abou-Zaid M."/>
            <person name="de Vries R.P."/>
            <person name="Igarashi K."/>
            <person name="Yadav J.S."/>
            <person name="Grigoriev I.V."/>
            <person name="Master E.R."/>
        </authorList>
    </citation>
    <scope>NUCLEOTIDE SEQUENCE [LARGE SCALE GENOMIC DNA]</scope>
    <source>
        <strain evidence="4 5">HHB-10118-sp</strain>
    </source>
</reference>
<evidence type="ECO:0000313" key="5">
    <source>
        <dbReference type="Proteomes" id="UP000008370"/>
    </source>
</evidence>
<dbReference type="InterPro" id="IPR045338">
    <property type="entry name" value="DUF6535"/>
</dbReference>
<organism evidence="4 5">
    <name type="scientific">Phanerochaete carnosa (strain HHB-10118-sp)</name>
    <name type="common">White-rot fungus</name>
    <name type="synonym">Peniophora carnosa</name>
    <dbReference type="NCBI Taxonomy" id="650164"/>
    <lineage>
        <taxon>Eukaryota</taxon>
        <taxon>Fungi</taxon>
        <taxon>Dikarya</taxon>
        <taxon>Basidiomycota</taxon>
        <taxon>Agaricomycotina</taxon>
        <taxon>Agaricomycetes</taxon>
        <taxon>Polyporales</taxon>
        <taxon>Phanerochaetaceae</taxon>
        <taxon>Phanerochaete</taxon>
    </lineage>
</organism>
<feature type="transmembrane region" description="Helical" evidence="2">
    <location>
        <begin position="226"/>
        <end position="254"/>
    </location>
</feature>
<feature type="domain" description="DUF6535" evidence="3">
    <location>
        <begin position="33"/>
        <end position="256"/>
    </location>
</feature>
<keyword evidence="2" id="KW-1133">Transmembrane helix</keyword>
<dbReference type="Proteomes" id="UP000008370">
    <property type="component" value="Unassembled WGS sequence"/>
</dbReference>
<dbReference type="KEGG" id="pco:PHACADRAFT_206370"/>
<evidence type="ECO:0000313" key="4">
    <source>
        <dbReference type="EMBL" id="EKM57463.1"/>
    </source>
</evidence>
<dbReference type="STRING" id="650164.K5W0W1"/>
<dbReference type="OrthoDB" id="3219854at2759"/>
<dbReference type="EMBL" id="JH930470">
    <property type="protein sequence ID" value="EKM57463.1"/>
    <property type="molecule type" value="Genomic_DNA"/>
</dbReference>
<sequence>MSTRGNGTCTVQGFRIERAEDPGAKDTSGLSCWAGIEDTVAKDDKGKMDRYSDDLDTLLVVERSPFVKFACLVYLTLAKAGLFSAILSAFVVRTYQMLQPSSADLTNQLLTTNNQMLAQNTQILAQNNQIFNQILAQGFSTTLAVSTFSPPQLLSPTGPPPFQPSTPARWINTPFFISLVLSLAAALLGILVKQWVREYMWWNSPLATPRENIMVRQFRFEAWEAWNVTAVVLTVPPLLEVAMILFLIGMLILLWTLDDIVAICLTALTAMFLLMVAAFTVLPVFSHRCPYKSPTARAATAAFGFMSHLVPFCLSCAEFMLLYYTVEGAYSFGNSDTGIRNLPGYEQRERVEWKRIPHSWRDVDLSSRRTMLPRFGSQQLKYETLHTAAERTLSAETSHGSKRKVIVDELSVEVKETVLLLRVVMCGPGLKAREPAKPGPKSLTRAKPGSGLKAGLGA</sequence>
<dbReference type="Pfam" id="PF20153">
    <property type="entry name" value="DUF6535"/>
    <property type="match status" value="1"/>
</dbReference>
<name>K5W0W1_PHACS</name>